<dbReference type="SUPFAM" id="SSF53474">
    <property type="entry name" value="alpha/beta-Hydrolases"/>
    <property type="match status" value="1"/>
</dbReference>
<sequence>MEIPGNSSAEIVQGLKNVSAEWLQVTSSSEMTKHLLSNPLSGLAYGPVIEPDLPGAIITGKSHDMLEKGKFHDIPLIVGHTSLEAMFGSLSVLVRFWMTKYDADPSLLIPRSMNADNLTKSTIAPSLKWKYFGLMPIATSSEETMRFISDDQFERPIQEAIRLYSRKSNVYFYRF</sequence>
<dbReference type="Proteomes" id="UP001153737">
    <property type="component" value="Chromosome 13"/>
</dbReference>
<protein>
    <recommendedName>
        <fullName evidence="2">Carboxylesterase type B domain-containing protein</fullName>
    </recommendedName>
</protein>
<dbReference type="InterPro" id="IPR002018">
    <property type="entry name" value="CarbesteraseB"/>
</dbReference>
<dbReference type="AlphaFoldDB" id="A0A9N9SDW3"/>
<dbReference type="Gene3D" id="3.40.50.1820">
    <property type="entry name" value="alpha/beta hydrolase"/>
    <property type="match status" value="1"/>
</dbReference>
<dbReference type="EMBL" id="OU896719">
    <property type="protein sequence ID" value="CAG9815954.1"/>
    <property type="molecule type" value="Genomic_DNA"/>
</dbReference>
<proteinExistence type="predicted"/>
<evidence type="ECO:0000313" key="4">
    <source>
        <dbReference type="Proteomes" id="UP001153737"/>
    </source>
</evidence>
<keyword evidence="4" id="KW-1185">Reference proteome</keyword>
<name>A0A9N9SDW3_PHACE</name>
<dbReference type="InterPro" id="IPR029058">
    <property type="entry name" value="AB_hydrolase_fold"/>
</dbReference>
<feature type="domain" description="Carboxylesterase type B" evidence="2">
    <location>
        <begin position="5"/>
        <end position="175"/>
    </location>
</feature>
<gene>
    <name evidence="3" type="ORF">PHAECO_LOCUS3867</name>
</gene>
<evidence type="ECO:0000259" key="2">
    <source>
        <dbReference type="Pfam" id="PF00135"/>
    </source>
</evidence>
<evidence type="ECO:0000256" key="1">
    <source>
        <dbReference type="ARBA" id="ARBA00023180"/>
    </source>
</evidence>
<dbReference type="OrthoDB" id="19653at2759"/>
<evidence type="ECO:0000313" key="3">
    <source>
        <dbReference type="EMBL" id="CAG9815954.1"/>
    </source>
</evidence>
<organism evidence="3 4">
    <name type="scientific">Phaedon cochleariae</name>
    <name type="common">Mustard beetle</name>
    <dbReference type="NCBI Taxonomy" id="80249"/>
    <lineage>
        <taxon>Eukaryota</taxon>
        <taxon>Metazoa</taxon>
        <taxon>Ecdysozoa</taxon>
        <taxon>Arthropoda</taxon>
        <taxon>Hexapoda</taxon>
        <taxon>Insecta</taxon>
        <taxon>Pterygota</taxon>
        <taxon>Neoptera</taxon>
        <taxon>Endopterygota</taxon>
        <taxon>Coleoptera</taxon>
        <taxon>Polyphaga</taxon>
        <taxon>Cucujiformia</taxon>
        <taxon>Chrysomeloidea</taxon>
        <taxon>Chrysomelidae</taxon>
        <taxon>Chrysomelinae</taxon>
        <taxon>Chrysomelini</taxon>
        <taxon>Phaedon</taxon>
    </lineage>
</organism>
<accession>A0A9N9SDW3</accession>
<reference evidence="3" key="2">
    <citation type="submission" date="2022-10" db="EMBL/GenBank/DDBJ databases">
        <authorList>
            <consortium name="ENA_rothamsted_submissions"/>
            <consortium name="culmorum"/>
            <person name="King R."/>
        </authorList>
    </citation>
    <scope>NUCLEOTIDE SEQUENCE</scope>
</reference>
<keyword evidence="1" id="KW-0325">Glycoprotein</keyword>
<reference evidence="3" key="1">
    <citation type="submission" date="2022-01" db="EMBL/GenBank/DDBJ databases">
        <authorList>
            <person name="King R."/>
        </authorList>
    </citation>
    <scope>NUCLEOTIDE SEQUENCE</scope>
</reference>
<dbReference type="Pfam" id="PF00135">
    <property type="entry name" value="COesterase"/>
    <property type="match status" value="1"/>
</dbReference>